<keyword evidence="1" id="KW-1133">Transmembrane helix</keyword>
<evidence type="ECO:0000313" key="2">
    <source>
        <dbReference type="EMBL" id="ARU56036.1"/>
    </source>
</evidence>
<evidence type="ECO:0000313" key="3">
    <source>
        <dbReference type="Proteomes" id="UP000196027"/>
    </source>
</evidence>
<feature type="transmembrane region" description="Helical" evidence="1">
    <location>
        <begin position="17"/>
        <end position="40"/>
    </location>
</feature>
<dbReference type="Proteomes" id="UP000196027">
    <property type="component" value="Chromosome"/>
</dbReference>
<feature type="transmembrane region" description="Helical" evidence="1">
    <location>
        <begin position="46"/>
        <end position="69"/>
    </location>
</feature>
<protein>
    <submittedName>
        <fullName evidence="2">Uncharacterized protein</fullName>
    </submittedName>
</protein>
<sequence>MARESTTQENRKHFKRFIIGALVMVGGLISILLLNIYSLPSLKQEWLAFAALAISALGGMLALIGYLGLLKSRIKHFLEN</sequence>
<dbReference type="KEGG" id="ome:OLMES_1962"/>
<name>A0A1Y0I8E1_9GAMM</name>
<proteinExistence type="predicted"/>
<organism evidence="2 3">
    <name type="scientific">Oleiphilus messinensis</name>
    <dbReference type="NCBI Taxonomy" id="141451"/>
    <lineage>
        <taxon>Bacteria</taxon>
        <taxon>Pseudomonadati</taxon>
        <taxon>Pseudomonadota</taxon>
        <taxon>Gammaproteobacteria</taxon>
        <taxon>Oceanospirillales</taxon>
        <taxon>Oleiphilaceae</taxon>
        <taxon>Oleiphilus</taxon>
    </lineage>
</organism>
<dbReference type="AlphaFoldDB" id="A0A1Y0I8E1"/>
<dbReference type="RefSeq" id="WP_087461070.1">
    <property type="nucleotide sequence ID" value="NZ_CP021425.1"/>
</dbReference>
<dbReference type="EMBL" id="CP021425">
    <property type="protein sequence ID" value="ARU56036.1"/>
    <property type="molecule type" value="Genomic_DNA"/>
</dbReference>
<keyword evidence="1" id="KW-0812">Transmembrane</keyword>
<keyword evidence="3" id="KW-1185">Reference proteome</keyword>
<accession>A0A1Y0I8E1</accession>
<evidence type="ECO:0000256" key="1">
    <source>
        <dbReference type="SAM" id="Phobius"/>
    </source>
</evidence>
<gene>
    <name evidence="2" type="ORF">OLMES_1962</name>
</gene>
<reference evidence="2 3" key="1">
    <citation type="submission" date="2017-05" db="EMBL/GenBank/DDBJ databases">
        <title>Genomic insights into alkan degradation activity of Oleiphilus messinensis.</title>
        <authorList>
            <person name="Kozyavkin S.A."/>
            <person name="Slesarev A.I."/>
            <person name="Golyshin P.N."/>
            <person name="Korzhenkov A."/>
            <person name="Golyshina O.N."/>
            <person name="Toshchakov S.V."/>
        </authorList>
    </citation>
    <scope>NUCLEOTIDE SEQUENCE [LARGE SCALE GENOMIC DNA]</scope>
    <source>
        <strain evidence="2 3">ME102</strain>
    </source>
</reference>
<keyword evidence="1" id="KW-0472">Membrane</keyword>